<comment type="pathway">
    <text evidence="5">Cofactor biosynthesis; coenzyme A biosynthesis; CoA from (R)-pantothenate: step 5/5.</text>
</comment>
<dbReference type="SUPFAM" id="SSF52540">
    <property type="entry name" value="P-loop containing nucleoside triphosphate hydrolases"/>
    <property type="match status" value="1"/>
</dbReference>
<reference evidence="7 8" key="1">
    <citation type="submission" date="2016-11" db="EMBL/GenBank/DDBJ databases">
        <authorList>
            <person name="Jaros S."/>
            <person name="Januszkiewicz K."/>
            <person name="Wedrychowicz H."/>
        </authorList>
    </citation>
    <scope>NUCLEOTIDE SEQUENCE [LARGE SCALE GENOMIC DNA]</scope>
    <source>
        <strain evidence="7 8">CGMCC 1.7049</strain>
    </source>
</reference>
<dbReference type="PROSITE" id="PS51219">
    <property type="entry name" value="DPCK"/>
    <property type="match status" value="1"/>
</dbReference>
<proteinExistence type="inferred from homology"/>
<sequence length="207" mass="22673">MSRLTLGLTGGIASGKTLVADTFIGLGVPVLDADQVARDVVAPGEPALAQIAEVFGADALLPDGTLDRRRMRERVFGNPAELRRLEAITHPAIRQRMRQWRDAQTAPYCILSVAILVESPGMRELVDRILVVDVPQSLQMERLQRRDQVDQALALKMMAAQATREQRLAAADEVIVNDGSVEQTAAAVARLHQRYLAQTQAAPHPDR</sequence>
<dbReference type="InterPro" id="IPR001977">
    <property type="entry name" value="Depp_CoAkinase"/>
</dbReference>
<dbReference type="NCBIfam" id="TIGR00152">
    <property type="entry name" value="dephospho-CoA kinase"/>
    <property type="match status" value="1"/>
</dbReference>
<comment type="subcellular location">
    <subcellularLocation>
        <location evidence="5">Cytoplasm</location>
    </subcellularLocation>
</comment>
<evidence type="ECO:0000313" key="8">
    <source>
        <dbReference type="Proteomes" id="UP000199758"/>
    </source>
</evidence>
<dbReference type="EC" id="2.7.1.24" evidence="5 6"/>
<keyword evidence="5 7" id="KW-0418">Kinase</keyword>
<evidence type="ECO:0000256" key="1">
    <source>
        <dbReference type="ARBA" id="ARBA00009018"/>
    </source>
</evidence>
<comment type="catalytic activity">
    <reaction evidence="5">
        <text>3'-dephospho-CoA + ATP = ADP + CoA + H(+)</text>
        <dbReference type="Rhea" id="RHEA:18245"/>
        <dbReference type="ChEBI" id="CHEBI:15378"/>
        <dbReference type="ChEBI" id="CHEBI:30616"/>
        <dbReference type="ChEBI" id="CHEBI:57287"/>
        <dbReference type="ChEBI" id="CHEBI:57328"/>
        <dbReference type="ChEBI" id="CHEBI:456216"/>
        <dbReference type="EC" id="2.7.1.24"/>
    </reaction>
</comment>
<dbReference type="STRING" id="490188.SAMN04488068_1238"/>
<keyword evidence="2 5" id="KW-0547">Nucleotide-binding</keyword>
<evidence type="ECO:0000256" key="6">
    <source>
        <dbReference type="NCBIfam" id="TIGR00152"/>
    </source>
</evidence>
<dbReference type="UniPathway" id="UPA00241">
    <property type="reaction ID" value="UER00356"/>
</dbReference>
<name>A0A1M5M3D4_9GAMM</name>
<dbReference type="InterPro" id="IPR027417">
    <property type="entry name" value="P-loop_NTPase"/>
</dbReference>
<keyword evidence="5" id="KW-0808">Transferase</keyword>
<protein>
    <recommendedName>
        <fullName evidence="5 6">Dephospho-CoA kinase</fullName>
        <ecNumber evidence="5 6">2.7.1.24</ecNumber>
    </recommendedName>
    <alternativeName>
        <fullName evidence="5">Dephosphocoenzyme A kinase</fullName>
    </alternativeName>
</protein>
<dbReference type="GO" id="GO:0004140">
    <property type="term" value="F:dephospho-CoA kinase activity"/>
    <property type="evidence" value="ECO:0007669"/>
    <property type="project" value="UniProtKB-UniRule"/>
</dbReference>
<dbReference type="Pfam" id="PF01121">
    <property type="entry name" value="CoaE"/>
    <property type="match status" value="1"/>
</dbReference>
<dbReference type="PANTHER" id="PTHR10695:SF46">
    <property type="entry name" value="BIFUNCTIONAL COENZYME A SYNTHASE-RELATED"/>
    <property type="match status" value="1"/>
</dbReference>
<dbReference type="Proteomes" id="UP000199758">
    <property type="component" value="Unassembled WGS sequence"/>
</dbReference>
<keyword evidence="5" id="KW-0963">Cytoplasm</keyword>
<keyword evidence="4 5" id="KW-0173">Coenzyme A biosynthesis</keyword>
<keyword evidence="3 5" id="KW-0067">ATP-binding</keyword>
<dbReference type="EMBL" id="FQWZ01000002">
    <property type="protein sequence ID" value="SHG71740.1"/>
    <property type="molecule type" value="Genomic_DNA"/>
</dbReference>
<keyword evidence="8" id="KW-1185">Reference proteome</keyword>
<dbReference type="HAMAP" id="MF_00376">
    <property type="entry name" value="Dephospho_CoA_kinase"/>
    <property type="match status" value="1"/>
</dbReference>
<accession>A0A1M5M3D4</accession>
<dbReference type="PANTHER" id="PTHR10695">
    <property type="entry name" value="DEPHOSPHO-COA KINASE-RELATED"/>
    <property type="match status" value="1"/>
</dbReference>
<comment type="similarity">
    <text evidence="1 5">Belongs to the CoaE family.</text>
</comment>
<evidence type="ECO:0000313" key="7">
    <source>
        <dbReference type="EMBL" id="SHG71740.1"/>
    </source>
</evidence>
<dbReference type="Gene3D" id="3.40.50.300">
    <property type="entry name" value="P-loop containing nucleotide triphosphate hydrolases"/>
    <property type="match status" value="1"/>
</dbReference>
<gene>
    <name evidence="5" type="primary">coaE</name>
    <name evidence="7" type="ORF">SAMN04488068_1238</name>
</gene>
<evidence type="ECO:0000256" key="4">
    <source>
        <dbReference type="ARBA" id="ARBA00022993"/>
    </source>
</evidence>
<evidence type="ECO:0000256" key="2">
    <source>
        <dbReference type="ARBA" id="ARBA00022741"/>
    </source>
</evidence>
<organism evidence="7 8">
    <name type="scientific">Hydrocarboniphaga daqingensis</name>
    <dbReference type="NCBI Taxonomy" id="490188"/>
    <lineage>
        <taxon>Bacteria</taxon>
        <taxon>Pseudomonadati</taxon>
        <taxon>Pseudomonadota</taxon>
        <taxon>Gammaproteobacteria</taxon>
        <taxon>Nevskiales</taxon>
        <taxon>Nevskiaceae</taxon>
        <taxon>Hydrocarboniphaga</taxon>
    </lineage>
</organism>
<dbReference type="GO" id="GO:0005737">
    <property type="term" value="C:cytoplasm"/>
    <property type="evidence" value="ECO:0007669"/>
    <property type="project" value="UniProtKB-SubCell"/>
</dbReference>
<dbReference type="CDD" id="cd02022">
    <property type="entry name" value="DPCK"/>
    <property type="match status" value="1"/>
</dbReference>
<dbReference type="RefSeq" id="WP_072895328.1">
    <property type="nucleotide sequence ID" value="NZ_FQWZ01000002.1"/>
</dbReference>
<evidence type="ECO:0000256" key="3">
    <source>
        <dbReference type="ARBA" id="ARBA00022840"/>
    </source>
</evidence>
<comment type="function">
    <text evidence="5">Catalyzes the phosphorylation of the 3'-hydroxyl group of dephosphocoenzyme A to form coenzyme A.</text>
</comment>
<dbReference type="GO" id="GO:0005524">
    <property type="term" value="F:ATP binding"/>
    <property type="evidence" value="ECO:0007669"/>
    <property type="project" value="UniProtKB-UniRule"/>
</dbReference>
<dbReference type="OrthoDB" id="9812943at2"/>
<dbReference type="GO" id="GO:0015937">
    <property type="term" value="P:coenzyme A biosynthetic process"/>
    <property type="evidence" value="ECO:0007669"/>
    <property type="project" value="UniProtKB-UniRule"/>
</dbReference>
<dbReference type="AlphaFoldDB" id="A0A1M5M3D4"/>
<evidence type="ECO:0000256" key="5">
    <source>
        <dbReference type="HAMAP-Rule" id="MF_00376"/>
    </source>
</evidence>
<feature type="binding site" evidence="5">
    <location>
        <begin position="13"/>
        <end position="18"/>
    </location>
    <ligand>
        <name>ATP</name>
        <dbReference type="ChEBI" id="CHEBI:30616"/>
    </ligand>
</feature>